<evidence type="ECO:0000256" key="2">
    <source>
        <dbReference type="ARBA" id="ARBA00022618"/>
    </source>
</evidence>
<accession>A0A8J9TNK5</accession>
<dbReference type="AlphaFoldDB" id="A0A8J9TNK5"/>
<evidence type="ECO:0000256" key="1">
    <source>
        <dbReference type="ARBA" id="ARBA00006940"/>
    </source>
</evidence>
<feature type="compositionally biased region" description="Polar residues" evidence="6">
    <location>
        <begin position="1"/>
        <end position="11"/>
    </location>
</feature>
<dbReference type="GO" id="GO:0051301">
    <property type="term" value="P:cell division"/>
    <property type="evidence" value="ECO:0007669"/>
    <property type="project" value="UniProtKB-KW"/>
</dbReference>
<comment type="similarity">
    <text evidence="1">Belongs to the APC13 family.</text>
</comment>
<evidence type="ECO:0000256" key="3">
    <source>
        <dbReference type="ARBA" id="ARBA00022776"/>
    </source>
</evidence>
<keyword evidence="5" id="KW-0131">Cell cycle</keyword>
<sequence length="127" mass="13349">MPQHSDSSFSAVTRHRTPYSTAGRPPSIDIVDDEWATDKLPDDDVDVSRHEAAVAPLMEEGELDADAIVVSPSGNSSAAAKNAAERRRRAEGWNDLGLDELDGGNVAAALTVAPANRSAPTNGSNAR</sequence>
<name>A0A8J9TNK5_PHATR</name>
<proteinExistence type="inferred from homology"/>
<dbReference type="OMA" id="EGRWNDL"/>
<dbReference type="Pfam" id="PF05839">
    <property type="entry name" value="Apc13p"/>
    <property type="match status" value="1"/>
</dbReference>
<evidence type="ECO:0000313" key="7">
    <source>
        <dbReference type="EMBL" id="CAG9284547.1"/>
    </source>
</evidence>
<keyword evidence="2" id="KW-0132">Cell division</keyword>
<dbReference type="InterPro" id="IPR008401">
    <property type="entry name" value="Apc13"/>
</dbReference>
<protein>
    <recommendedName>
        <fullName evidence="8">Anaphase-promoting complex subunit 13</fullName>
    </recommendedName>
</protein>
<evidence type="ECO:0008006" key="8">
    <source>
        <dbReference type="Google" id="ProtNLM"/>
    </source>
</evidence>
<keyword evidence="4" id="KW-0833">Ubl conjugation pathway</keyword>
<dbReference type="GO" id="GO:0005680">
    <property type="term" value="C:anaphase-promoting complex"/>
    <property type="evidence" value="ECO:0007669"/>
    <property type="project" value="InterPro"/>
</dbReference>
<evidence type="ECO:0000256" key="4">
    <source>
        <dbReference type="ARBA" id="ARBA00022786"/>
    </source>
</evidence>
<organism evidence="7">
    <name type="scientific">Phaeodactylum tricornutum</name>
    <name type="common">Diatom</name>
    <dbReference type="NCBI Taxonomy" id="2850"/>
    <lineage>
        <taxon>Eukaryota</taxon>
        <taxon>Sar</taxon>
        <taxon>Stramenopiles</taxon>
        <taxon>Ochrophyta</taxon>
        <taxon>Bacillariophyta</taxon>
        <taxon>Bacillariophyceae</taxon>
        <taxon>Bacillariophycidae</taxon>
        <taxon>Naviculales</taxon>
        <taxon>Phaeodactylaceae</taxon>
        <taxon>Phaeodactylum</taxon>
    </lineage>
</organism>
<gene>
    <name evidence="7" type="ORF">PTTT1_LOCUS26284</name>
</gene>
<reference evidence="7" key="1">
    <citation type="submission" date="2022-02" db="EMBL/GenBank/DDBJ databases">
        <authorList>
            <person name="Giguere J D."/>
        </authorList>
    </citation>
    <scope>NUCLEOTIDE SEQUENCE</scope>
    <source>
        <strain evidence="7">CCAP 1055/1</strain>
    </source>
</reference>
<keyword evidence="3" id="KW-0498">Mitosis</keyword>
<evidence type="ECO:0000256" key="5">
    <source>
        <dbReference type="ARBA" id="ARBA00023306"/>
    </source>
</evidence>
<dbReference type="Proteomes" id="UP000836788">
    <property type="component" value="Chromosome 2"/>
</dbReference>
<dbReference type="EMBL" id="OU594943">
    <property type="protein sequence ID" value="CAG9284547.1"/>
    <property type="molecule type" value="Genomic_DNA"/>
</dbReference>
<feature type="region of interest" description="Disordered" evidence="6">
    <location>
        <begin position="1"/>
        <end position="29"/>
    </location>
</feature>
<evidence type="ECO:0000256" key="6">
    <source>
        <dbReference type="SAM" id="MobiDB-lite"/>
    </source>
</evidence>